<dbReference type="OrthoDB" id="3044562at2759"/>
<proteinExistence type="predicted"/>
<dbReference type="Pfam" id="PF00651">
    <property type="entry name" value="BTB"/>
    <property type="match status" value="1"/>
</dbReference>
<keyword evidence="4" id="KW-1185">Reference proteome</keyword>
<dbReference type="PROSITE" id="PS50097">
    <property type="entry name" value="BTB"/>
    <property type="match status" value="1"/>
</dbReference>
<protein>
    <recommendedName>
        <fullName evidence="2">BTB domain-containing protein</fullName>
    </recommendedName>
</protein>
<dbReference type="Gene3D" id="3.30.710.10">
    <property type="entry name" value="Potassium Channel Kv1.1, Chain A"/>
    <property type="match status" value="1"/>
</dbReference>
<dbReference type="InterPro" id="IPR011333">
    <property type="entry name" value="SKP1/BTB/POZ_sf"/>
</dbReference>
<evidence type="ECO:0000259" key="2">
    <source>
        <dbReference type="PROSITE" id="PS50097"/>
    </source>
</evidence>
<sequence>MLAAEQPPLKRPRTSDYSEGQSSGTGPRLLRSKELWFEDGSVIIQVELTQFRVHKTILARSSSIFSHVFQLGEQSASEVVVDGCPVVHVTDSVEMRQFLLLLYDQKYGPDELPTFTQIAAMLRLGRKYDVETLYQEALRRL</sequence>
<evidence type="ECO:0000313" key="4">
    <source>
        <dbReference type="Proteomes" id="UP001148786"/>
    </source>
</evidence>
<organism evidence="3 4">
    <name type="scientific">Agrocybe chaxingu</name>
    <dbReference type="NCBI Taxonomy" id="84603"/>
    <lineage>
        <taxon>Eukaryota</taxon>
        <taxon>Fungi</taxon>
        <taxon>Dikarya</taxon>
        <taxon>Basidiomycota</taxon>
        <taxon>Agaricomycotina</taxon>
        <taxon>Agaricomycetes</taxon>
        <taxon>Agaricomycetidae</taxon>
        <taxon>Agaricales</taxon>
        <taxon>Agaricineae</taxon>
        <taxon>Strophariaceae</taxon>
        <taxon>Agrocybe</taxon>
    </lineage>
</organism>
<dbReference type="AlphaFoldDB" id="A0A9W8K3E6"/>
<feature type="compositionally biased region" description="Polar residues" evidence="1">
    <location>
        <begin position="15"/>
        <end position="25"/>
    </location>
</feature>
<feature type="domain" description="BTB" evidence="2">
    <location>
        <begin position="40"/>
        <end position="111"/>
    </location>
</feature>
<dbReference type="Proteomes" id="UP001148786">
    <property type="component" value="Unassembled WGS sequence"/>
</dbReference>
<dbReference type="SUPFAM" id="SSF54695">
    <property type="entry name" value="POZ domain"/>
    <property type="match status" value="1"/>
</dbReference>
<evidence type="ECO:0000313" key="3">
    <source>
        <dbReference type="EMBL" id="KAJ3504425.1"/>
    </source>
</evidence>
<feature type="region of interest" description="Disordered" evidence="1">
    <location>
        <begin position="1"/>
        <end position="27"/>
    </location>
</feature>
<gene>
    <name evidence="3" type="ORF">NLJ89_g7938</name>
</gene>
<reference evidence="3" key="1">
    <citation type="submission" date="2022-07" db="EMBL/GenBank/DDBJ databases">
        <title>Genome Sequence of Agrocybe chaxingu.</title>
        <authorList>
            <person name="Buettner E."/>
        </authorList>
    </citation>
    <scope>NUCLEOTIDE SEQUENCE</scope>
    <source>
        <strain evidence="3">MP-N11</strain>
    </source>
</reference>
<dbReference type="InterPro" id="IPR000210">
    <property type="entry name" value="BTB/POZ_dom"/>
</dbReference>
<dbReference type="EMBL" id="JANKHO010001012">
    <property type="protein sequence ID" value="KAJ3504425.1"/>
    <property type="molecule type" value="Genomic_DNA"/>
</dbReference>
<accession>A0A9W8K3E6</accession>
<name>A0A9W8K3E6_9AGAR</name>
<evidence type="ECO:0000256" key="1">
    <source>
        <dbReference type="SAM" id="MobiDB-lite"/>
    </source>
</evidence>
<comment type="caution">
    <text evidence="3">The sequence shown here is derived from an EMBL/GenBank/DDBJ whole genome shotgun (WGS) entry which is preliminary data.</text>
</comment>
<dbReference type="CDD" id="cd18186">
    <property type="entry name" value="BTB_POZ_ZBTB_KLHL-like"/>
    <property type="match status" value="1"/>
</dbReference>